<sequence>MLRIHFRQAEYFTSLCIIVHNVLKFCTVCGHHAGTFDGSVKTDILGNEIYFNSFGGKFKRDIKDLTTLNDDAFIVNCSVPICEGPLSEIYCSGPLIHATWFFGFSESCPGTRLKYDPKIVMKNFYALQRPLQKDQFKVFCDENFDNVPYLRPSLSPDWKESPMMFTKISDAKMKKLAYALHKIWPQLSREFMPDVHDHNDRYPVLPVPNRFIIPGGQFQVYFYWDTYWILKGLYFSEMYDTAREVLDNFAFLMKDKGFIPNSGNIQ</sequence>
<dbReference type="Proteomes" id="UP001201812">
    <property type="component" value="Unassembled WGS sequence"/>
</dbReference>
<comment type="similarity">
    <text evidence="1">Belongs to the glycosyl hydrolase 37 family.</text>
</comment>
<dbReference type="InterPro" id="IPR012341">
    <property type="entry name" value="6hp_glycosidase-like_sf"/>
</dbReference>
<dbReference type="SUPFAM" id="SSF48208">
    <property type="entry name" value="Six-hairpin glycosidases"/>
    <property type="match status" value="1"/>
</dbReference>
<evidence type="ECO:0000256" key="3">
    <source>
        <dbReference type="ARBA" id="ARBA00019905"/>
    </source>
</evidence>
<dbReference type="AlphaFoldDB" id="A0AAD4R648"/>
<comment type="caution">
    <text evidence="5">The sequence shown here is derived from an EMBL/GenBank/DDBJ whole genome shotgun (WGS) entry which is preliminary data.</text>
</comment>
<dbReference type="GO" id="GO:0004555">
    <property type="term" value="F:alpha,alpha-trehalase activity"/>
    <property type="evidence" value="ECO:0007669"/>
    <property type="project" value="UniProtKB-EC"/>
</dbReference>
<dbReference type="Pfam" id="PF01204">
    <property type="entry name" value="Trehalase"/>
    <property type="match status" value="1"/>
</dbReference>
<protein>
    <recommendedName>
        <fullName evidence="3">Trehalase</fullName>
        <ecNumber evidence="2">3.2.1.28</ecNumber>
    </recommendedName>
    <alternativeName>
        <fullName evidence="4">Alpha,alpha-trehalase</fullName>
    </alternativeName>
</protein>
<evidence type="ECO:0000256" key="4">
    <source>
        <dbReference type="ARBA" id="ARBA00030473"/>
    </source>
</evidence>
<evidence type="ECO:0000313" key="6">
    <source>
        <dbReference type="Proteomes" id="UP001201812"/>
    </source>
</evidence>
<evidence type="ECO:0000256" key="1">
    <source>
        <dbReference type="ARBA" id="ARBA00005615"/>
    </source>
</evidence>
<name>A0AAD4R648_9BILA</name>
<dbReference type="PANTHER" id="PTHR23403">
    <property type="entry name" value="TREHALASE"/>
    <property type="match status" value="1"/>
</dbReference>
<gene>
    <name evidence="5" type="ORF">DdX_02534</name>
</gene>
<dbReference type="EC" id="3.2.1.28" evidence="2"/>
<organism evidence="5 6">
    <name type="scientific">Ditylenchus destructor</name>
    <dbReference type="NCBI Taxonomy" id="166010"/>
    <lineage>
        <taxon>Eukaryota</taxon>
        <taxon>Metazoa</taxon>
        <taxon>Ecdysozoa</taxon>
        <taxon>Nematoda</taxon>
        <taxon>Chromadorea</taxon>
        <taxon>Rhabditida</taxon>
        <taxon>Tylenchina</taxon>
        <taxon>Tylenchomorpha</taxon>
        <taxon>Sphaerularioidea</taxon>
        <taxon>Anguinidae</taxon>
        <taxon>Anguininae</taxon>
        <taxon>Ditylenchus</taxon>
    </lineage>
</organism>
<evidence type="ECO:0000256" key="2">
    <source>
        <dbReference type="ARBA" id="ARBA00012757"/>
    </source>
</evidence>
<dbReference type="EMBL" id="JAKKPZ010000002">
    <property type="protein sequence ID" value="KAI1725851.1"/>
    <property type="molecule type" value="Genomic_DNA"/>
</dbReference>
<reference evidence="5" key="1">
    <citation type="submission" date="2022-01" db="EMBL/GenBank/DDBJ databases">
        <title>Genome Sequence Resource for Two Populations of Ditylenchus destructor, the Migratory Endoparasitic Phytonematode.</title>
        <authorList>
            <person name="Zhang H."/>
            <person name="Lin R."/>
            <person name="Xie B."/>
        </authorList>
    </citation>
    <scope>NUCLEOTIDE SEQUENCE</scope>
    <source>
        <strain evidence="5">BazhouSP</strain>
    </source>
</reference>
<dbReference type="Gene3D" id="1.50.10.10">
    <property type="match status" value="1"/>
</dbReference>
<evidence type="ECO:0000313" key="5">
    <source>
        <dbReference type="EMBL" id="KAI1725851.1"/>
    </source>
</evidence>
<dbReference type="InterPro" id="IPR001661">
    <property type="entry name" value="Glyco_hydro_37"/>
</dbReference>
<dbReference type="PANTHER" id="PTHR23403:SF3">
    <property type="entry name" value="TREHALASE"/>
    <property type="match status" value="1"/>
</dbReference>
<proteinExistence type="inferred from homology"/>
<dbReference type="GO" id="GO:0005993">
    <property type="term" value="P:trehalose catabolic process"/>
    <property type="evidence" value="ECO:0007669"/>
    <property type="project" value="TreeGrafter"/>
</dbReference>
<dbReference type="InterPro" id="IPR008928">
    <property type="entry name" value="6-hairpin_glycosidase_sf"/>
</dbReference>
<accession>A0AAD4R648</accession>
<keyword evidence="6" id="KW-1185">Reference proteome</keyword>